<dbReference type="InterPro" id="IPR046026">
    <property type="entry name" value="DUF5984"/>
</dbReference>
<dbReference type="RefSeq" id="WP_203735659.1">
    <property type="nucleotide sequence ID" value="NZ_BAAATX010000049.1"/>
</dbReference>
<dbReference type="EMBL" id="BOML01000090">
    <property type="protein sequence ID" value="GIE07827.1"/>
    <property type="molecule type" value="Genomic_DNA"/>
</dbReference>
<sequence>MFRFELRPLADVPPWGGERPKLHWFGLTSGWYWVELPDGEFLRYHDDAVRRWALERPYPSYYVVRFWEDLLVLRWALEEPVPEDLLSFVDGSFGAREFPEDDDWMGDDRVDAAFDLKSDYLVDFGYLTDSPILRAWRHTVDGRDVVVFSQEIRPAEERTFDGPARRDVVMPAVEFFAAVEDFDRRLFSAMDERVAELERCGPPAGVDLDLGQLRAEHRQRSTWLAQRLAAPRQVDWAKVRAGVAVVSAWERVDPRP</sequence>
<name>A0ABQ3ZDB6_9ACTN</name>
<gene>
    <name evidence="1" type="ORF">Adu01nite_91770</name>
</gene>
<evidence type="ECO:0008006" key="3">
    <source>
        <dbReference type="Google" id="ProtNLM"/>
    </source>
</evidence>
<comment type="caution">
    <text evidence="1">The sequence shown here is derived from an EMBL/GenBank/DDBJ whole genome shotgun (WGS) entry which is preliminary data.</text>
</comment>
<dbReference type="Proteomes" id="UP000637628">
    <property type="component" value="Unassembled WGS sequence"/>
</dbReference>
<evidence type="ECO:0000313" key="2">
    <source>
        <dbReference type="Proteomes" id="UP000637628"/>
    </source>
</evidence>
<proteinExistence type="predicted"/>
<protein>
    <recommendedName>
        <fullName evidence="3">DUF402 domain-containing protein</fullName>
    </recommendedName>
</protein>
<accession>A0ABQ3ZDB6</accession>
<keyword evidence="2" id="KW-1185">Reference proteome</keyword>
<organism evidence="1 2">
    <name type="scientific">Paractinoplanes durhamensis</name>
    <dbReference type="NCBI Taxonomy" id="113563"/>
    <lineage>
        <taxon>Bacteria</taxon>
        <taxon>Bacillati</taxon>
        <taxon>Actinomycetota</taxon>
        <taxon>Actinomycetes</taxon>
        <taxon>Micromonosporales</taxon>
        <taxon>Micromonosporaceae</taxon>
        <taxon>Paractinoplanes</taxon>
    </lineage>
</organism>
<reference evidence="1 2" key="1">
    <citation type="submission" date="2021-01" db="EMBL/GenBank/DDBJ databases">
        <title>Whole genome shotgun sequence of Actinoplanes durhamensis NBRC 14914.</title>
        <authorList>
            <person name="Komaki H."/>
            <person name="Tamura T."/>
        </authorList>
    </citation>
    <scope>NUCLEOTIDE SEQUENCE [LARGE SCALE GENOMIC DNA]</scope>
    <source>
        <strain evidence="1 2">NBRC 14914</strain>
    </source>
</reference>
<dbReference type="Pfam" id="PF19446">
    <property type="entry name" value="DUF5984"/>
    <property type="match status" value="1"/>
</dbReference>
<evidence type="ECO:0000313" key="1">
    <source>
        <dbReference type="EMBL" id="GIE07827.1"/>
    </source>
</evidence>